<dbReference type="EMBL" id="JAXQNN010000001">
    <property type="protein sequence ID" value="MDZ5711196.1"/>
    <property type="molecule type" value="Genomic_DNA"/>
</dbReference>
<dbReference type="Proteomes" id="UP001292084">
    <property type="component" value="Unassembled WGS sequence"/>
</dbReference>
<accession>A0ABU5KKB5</accession>
<evidence type="ECO:0000313" key="2">
    <source>
        <dbReference type="Proteomes" id="UP001292084"/>
    </source>
</evidence>
<keyword evidence="2" id="KW-1185">Reference proteome</keyword>
<dbReference type="GO" id="GO:0016779">
    <property type="term" value="F:nucleotidyltransferase activity"/>
    <property type="evidence" value="ECO:0007669"/>
    <property type="project" value="UniProtKB-KW"/>
</dbReference>
<dbReference type="Gene3D" id="3.40.50.300">
    <property type="entry name" value="P-loop containing nucleotide triphosphate hydrolases"/>
    <property type="match status" value="1"/>
</dbReference>
<proteinExistence type="predicted"/>
<organism evidence="1 2">
    <name type="scientific">Jeotgalibacillus haloalkalitolerans</name>
    <dbReference type="NCBI Taxonomy" id="3104292"/>
    <lineage>
        <taxon>Bacteria</taxon>
        <taxon>Bacillati</taxon>
        <taxon>Bacillota</taxon>
        <taxon>Bacilli</taxon>
        <taxon>Bacillales</taxon>
        <taxon>Caryophanaceae</taxon>
        <taxon>Jeotgalibacillus</taxon>
    </lineage>
</organism>
<dbReference type="RefSeq" id="WP_322420212.1">
    <property type="nucleotide sequence ID" value="NZ_JAXQNN010000001.1"/>
</dbReference>
<keyword evidence="1" id="KW-0808">Transferase</keyword>
<reference evidence="1 2" key="1">
    <citation type="submission" date="2023-12" db="EMBL/GenBank/DDBJ databases">
        <title>Jeotgalibacillus haloalkaliphilus sp. nov., a novel salt-tolerant bacteria, isolated from the estuary of the Fenhe River into the Yellow River.</title>
        <authorList>
            <person name="Li Y."/>
        </authorList>
    </citation>
    <scope>NUCLEOTIDE SEQUENCE [LARGE SCALE GENOMIC DNA]</scope>
    <source>
        <strain evidence="1 2">HH7-29</strain>
    </source>
</reference>
<dbReference type="SUPFAM" id="SSF52540">
    <property type="entry name" value="P-loop containing nucleoside triphosphate hydrolases"/>
    <property type="match status" value="1"/>
</dbReference>
<protein>
    <submittedName>
        <fullName evidence="1">Bifunctional adenosylcobinamide kinase/adenosylcobinamide-phosphate guanylyltransferase</fullName>
    </submittedName>
</protein>
<evidence type="ECO:0000313" key="1">
    <source>
        <dbReference type="EMBL" id="MDZ5711196.1"/>
    </source>
</evidence>
<dbReference type="InterPro" id="IPR027417">
    <property type="entry name" value="P-loop_NTPase"/>
</dbReference>
<comment type="caution">
    <text evidence="1">The sequence shown here is derived from an EMBL/GenBank/DDBJ whole genome shotgun (WGS) entry which is preliminary data.</text>
</comment>
<gene>
    <name evidence="1" type="ORF">UFB30_03130</name>
</gene>
<sequence length="142" mass="16534">MHFVIGGAFNGKRKWVASQLDEAPFQEISEPGKSLDDGVNNILSTDLEHWIFKQFGHDSDEVVQTWKQEVDRLIEWENGHPDRRVVIIGTDQSKGIVPIEKEQRFTRDILGWCHQYSALKAERVTRVWYGIAEELKTKEELR</sequence>
<dbReference type="Pfam" id="PF02283">
    <property type="entry name" value="CobU"/>
    <property type="match status" value="1"/>
</dbReference>
<keyword evidence="1" id="KW-0418">Kinase</keyword>
<dbReference type="GO" id="GO:0016301">
    <property type="term" value="F:kinase activity"/>
    <property type="evidence" value="ECO:0007669"/>
    <property type="project" value="UniProtKB-KW"/>
</dbReference>
<keyword evidence="1" id="KW-0548">Nucleotidyltransferase</keyword>
<name>A0ABU5KKB5_9BACL</name>
<dbReference type="InterPro" id="IPR003203">
    <property type="entry name" value="CobU/CobP"/>
</dbReference>